<dbReference type="InterPro" id="IPR041705">
    <property type="entry name" value="PIN_Sll0205"/>
</dbReference>
<gene>
    <name evidence="2" type="ORF">F1C79_04470</name>
</gene>
<dbReference type="PANTHER" id="PTHR36173">
    <property type="entry name" value="RIBONUCLEASE VAPC16-RELATED"/>
    <property type="match status" value="1"/>
</dbReference>
<dbReference type="CDD" id="cd09872">
    <property type="entry name" value="PIN_Sll0205-like"/>
    <property type="match status" value="1"/>
</dbReference>
<dbReference type="EMBL" id="CP043626">
    <property type="protein sequence ID" value="QEY70956.1"/>
    <property type="molecule type" value="Genomic_DNA"/>
</dbReference>
<dbReference type="AlphaFoldDB" id="A0A9X7R326"/>
<dbReference type="SUPFAM" id="SSF88723">
    <property type="entry name" value="PIN domain-like"/>
    <property type="match status" value="1"/>
</dbReference>
<evidence type="ECO:0000313" key="2">
    <source>
        <dbReference type="EMBL" id="QEY70956.1"/>
    </source>
</evidence>
<keyword evidence="3" id="KW-1185">Reference proteome</keyword>
<dbReference type="PANTHER" id="PTHR36173:SF2">
    <property type="entry name" value="RIBONUCLEASE VAPC16"/>
    <property type="match status" value="1"/>
</dbReference>
<dbReference type="Pfam" id="PF01850">
    <property type="entry name" value="PIN"/>
    <property type="match status" value="1"/>
</dbReference>
<dbReference type="KEGG" id="pden:F1C79_04470"/>
<organism evidence="2 3">
    <name type="scientific">Pseudomonas denitrificans</name>
    <dbReference type="NCBI Taxonomy" id="43306"/>
    <lineage>
        <taxon>Bacteria</taxon>
        <taxon>Pseudomonadati</taxon>
        <taxon>Pseudomonadota</taxon>
        <taxon>Gammaproteobacteria</taxon>
        <taxon>Pseudomonadales</taxon>
        <taxon>Pseudomonadaceae</taxon>
        <taxon>Halopseudomonas</taxon>
    </lineage>
</organism>
<dbReference type="RefSeq" id="WP_151186592.1">
    <property type="nucleotide sequence ID" value="NZ_CP043626.1"/>
</dbReference>
<evidence type="ECO:0000313" key="3">
    <source>
        <dbReference type="Proteomes" id="UP000326659"/>
    </source>
</evidence>
<name>A0A9X7R326_PSEDE</name>
<proteinExistence type="predicted"/>
<dbReference type="InterPro" id="IPR002716">
    <property type="entry name" value="PIN_dom"/>
</dbReference>
<dbReference type="InterPro" id="IPR029060">
    <property type="entry name" value="PIN-like_dom_sf"/>
</dbReference>
<accession>A0A9X7R326</accession>
<reference evidence="2 3" key="1">
    <citation type="submission" date="2019-09" db="EMBL/GenBank/DDBJ databases">
        <title>Prosopis cineraria nodule microbiome.</title>
        <authorList>
            <person name="Chaluvadi S.R."/>
            <person name="Ali R."/>
            <person name="Wang X."/>
        </authorList>
    </citation>
    <scope>NUCLEOTIDE SEQUENCE [LARGE SCALE GENOMIC DNA]</scope>
    <source>
        <strain evidence="2 3">BG1</strain>
    </source>
</reference>
<feature type="domain" description="PIN" evidence="1">
    <location>
        <begin position="2"/>
        <end position="126"/>
    </location>
</feature>
<sequence length="135" mass="14761">MILLDTHILIWAATDDPRLTPKARQMIESALDNGQPVHFSAISLAEVAIKASLAKKSLGVEPDDLRRASLEGGLRELPFVGAHAVALRALPLHEDHKDPHDRMLVAQAQVEGLQLVTADAKLERYGSAVLYLKSR</sequence>
<protein>
    <submittedName>
        <fullName evidence="2">Type II toxin-antitoxin system VapC family toxin</fullName>
    </submittedName>
</protein>
<dbReference type="Gene3D" id="3.40.50.1010">
    <property type="entry name" value="5'-nuclease"/>
    <property type="match status" value="1"/>
</dbReference>
<evidence type="ECO:0000259" key="1">
    <source>
        <dbReference type="Pfam" id="PF01850"/>
    </source>
</evidence>
<dbReference type="OrthoDB" id="9798990at2"/>
<dbReference type="InterPro" id="IPR052919">
    <property type="entry name" value="TA_system_RNase"/>
</dbReference>
<dbReference type="Proteomes" id="UP000326659">
    <property type="component" value="Chromosome"/>
</dbReference>